<evidence type="ECO:0000259" key="1">
    <source>
        <dbReference type="Pfam" id="PF22262"/>
    </source>
</evidence>
<protein>
    <recommendedName>
        <fullName evidence="1">DUF6950 domain-containing protein</fullName>
    </recommendedName>
</protein>
<evidence type="ECO:0000313" key="2">
    <source>
        <dbReference type="EMBL" id="APX23200.1"/>
    </source>
</evidence>
<dbReference type="STRING" id="1229727.Ga0080559_TMP2404"/>
<gene>
    <name evidence="2" type="ORF">Ga0080559_TMP2404</name>
</gene>
<name>A0A1U7D550_9RHOB</name>
<reference evidence="2 3" key="1">
    <citation type="submission" date="2016-03" db="EMBL/GenBank/DDBJ databases">
        <title>Deep-sea bacteria in the southern Pacific.</title>
        <authorList>
            <person name="Tang K."/>
        </authorList>
    </citation>
    <scope>NUCLEOTIDE SEQUENCE [LARGE SCALE GENOMIC DNA]</scope>
    <source>
        <strain evidence="2 3">JLT2016</strain>
    </source>
</reference>
<proteinExistence type="predicted"/>
<dbReference type="Pfam" id="PF22262">
    <property type="entry name" value="DUF6950"/>
    <property type="match status" value="1"/>
</dbReference>
<dbReference type="AlphaFoldDB" id="A0A1U7D550"/>
<dbReference type="KEGG" id="tpro:Ga0080559_TMP2404"/>
<dbReference type="RefSeq" id="WP_229743285.1">
    <property type="nucleotide sequence ID" value="NZ_BMEW01000005.1"/>
</dbReference>
<dbReference type="EMBL" id="CP014796">
    <property type="protein sequence ID" value="APX23200.1"/>
    <property type="molecule type" value="Genomic_DNA"/>
</dbReference>
<dbReference type="InterPro" id="IPR053802">
    <property type="entry name" value="DUF6950"/>
</dbReference>
<keyword evidence="3" id="KW-1185">Reference proteome</keyword>
<sequence length="145" mass="15987">MTKIEPTPMQPLFQELHRWACMPFVWGETDCCLVLADWIARVKGADPAAHLRGMYSTPGECERETRFLSDPVGCMARCADSIGGLPMVVVPARGDVGVYRRHGERWPYGGIWTGSLWASKGKDGVTFLKPAQVSPLACWGLGYEA</sequence>
<accession>A0A1U7D550</accession>
<evidence type="ECO:0000313" key="3">
    <source>
        <dbReference type="Proteomes" id="UP000186559"/>
    </source>
</evidence>
<organism evidence="2 3">
    <name type="scientific">Salipiger profundus</name>
    <dbReference type="NCBI Taxonomy" id="1229727"/>
    <lineage>
        <taxon>Bacteria</taxon>
        <taxon>Pseudomonadati</taxon>
        <taxon>Pseudomonadota</taxon>
        <taxon>Alphaproteobacteria</taxon>
        <taxon>Rhodobacterales</taxon>
        <taxon>Roseobacteraceae</taxon>
        <taxon>Salipiger</taxon>
    </lineage>
</organism>
<dbReference type="Proteomes" id="UP000186559">
    <property type="component" value="Chromosome"/>
</dbReference>
<feature type="domain" description="DUF6950" evidence="1">
    <location>
        <begin position="12"/>
        <end position="133"/>
    </location>
</feature>